<dbReference type="Proteomes" id="UP000321484">
    <property type="component" value="Unassembled WGS sequence"/>
</dbReference>
<dbReference type="Pfam" id="PF09250">
    <property type="entry name" value="Prim-Pol"/>
    <property type="match status" value="1"/>
</dbReference>
<feature type="domain" description="DNA primase/polymerase bifunctional N-terminal" evidence="3">
    <location>
        <begin position="16"/>
        <end position="170"/>
    </location>
</feature>
<keyword evidence="5" id="KW-1185">Reference proteome</keyword>
<name>A0A511YYD8_9CELL</name>
<evidence type="ECO:0000259" key="3">
    <source>
        <dbReference type="SMART" id="SM00943"/>
    </source>
</evidence>
<dbReference type="InterPro" id="IPR015330">
    <property type="entry name" value="DNA_primase/pol_bifunc_N"/>
</dbReference>
<evidence type="ECO:0000313" key="5">
    <source>
        <dbReference type="Proteomes" id="UP000321484"/>
    </source>
</evidence>
<dbReference type="AlphaFoldDB" id="A0A511YYD8"/>
<dbReference type="InterPro" id="IPR014820">
    <property type="entry name" value="PriCT_1"/>
</dbReference>
<dbReference type="SMART" id="SM00942">
    <property type="entry name" value="PriCT_1"/>
    <property type="match status" value="1"/>
</dbReference>
<dbReference type="EMBL" id="BJYK01000005">
    <property type="protein sequence ID" value="GEN80223.1"/>
    <property type="molecule type" value="Genomic_DNA"/>
</dbReference>
<sequence length="285" mass="29820">MNDAATTPAPTLRDRALAYAAAGIAVFPCVPGGKTPLTANGFHDATTDADRIRRWWSMRPSANIAAPTGAPGFDVLDVDVRPDGNGWHAFHRAQAAGLVDGWVRAVLTPSGGLHLHYPGTDQHNGSLRGLHVDFRATGGYVLLPPSFGQTKAYSRDYQLIATRPGPGRPLDWSAVVDLLTPIAARGGVGQGIVRQREGGDPTPALAAHVARQPEGNRDNALFWAACRAAEAGVQDFEPLVTAAVSAGLSEREAARTVLSAQRTVGGAATRTAADVRPVPAAPARL</sequence>
<dbReference type="RefSeq" id="WP_052113354.1">
    <property type="nucleotide sequence ID" value="NZ_BJYK01000005.1"/>
</dbReference>
<protein>
    <submittedName>
        <fullName evidence="4">DNA primase</fullName>
    </submittedName>
</protein>
<dbReference type="SMART" id="SM00943">
    <property type="entry name" value="Prim-Pol"/>
    <property type="match status" value="1"/>
</dbReference>
<organism evidence="4 5">
    <name type="scientific">Actinotalea fermentans</name>
    <dbReference type="NCBI Taxonomy" id="43671"/>
    <lineage>
        <taxon>Bacteria</taxon>
        <taxon>Bacillati</taxon>
        <taxon>Actinomycetota</taxon>
        <taxon>Actinomycetes</taxon>
        <taxon>Micrococcales</taxon>
        <taxon>Cellulomonadaceae</taxon>
        <taxon>Actinotalea</taxon>
    </lineage>
</organism>
<dbReference type="SUPFAM" id="SSF56747">
    <property type="entry name" value="Prim-pol domain"/>
    <property type="match status" value="1"/>
</dbReference>
<evidence type="ECO:0000259" key="2">
    <source>
        <dbReference type="SMART" id="SM00942"/>
    </source>
</evidence>
<gene>
    <name evidence="4" type="ORF">AFE02nite_19570</name>
</gene>
<accession>A0A511YYD8</accession>
<proteinExistence type="predicted"/>
<reference evidence="4 5" key="1">
    <citation type="submission" date="2019-07" db="EMBL/GenBank/DDBJ databases">
        <title>Whole genome shotgun sequence of Actinotalea fermentans NBRC 105374.</title>
        <authorList>
            <person name="Hosoyama A."/>
            <person name="Uohara A."/>
            <person name="Ohji S."/>
            <person name="Ichikawa N."/>
        </authorList>
    </citation>
    <scope>NUCLEOTIDE SEQUENCE [LARGE SCALE GENOMIC DNA]</scope>
    <source>
        <strain evidence="4 5">NBRC 105374</strain>
    </source>
</reference>
<evidence type="ECO:0000256" key="1">
    <source>
        <dbReference type="SAM" id="MobiDB-lite"/>
    </source>
</evidence>
<dbReference type="CDD" id="cd04859">
    <property type="entry name" value="Prim_Pol"/>
    <property type="match status" value="1"/>
</dbReference>
<comment type="caution">
    <text evidence="4">The sequence shown here is derived from an EMBL/GenBank/DDBJ whole genome shotgun (WGS) entry which is preliminary data.</text>
</comment>
<feature type="domain" description="Primase C-terminal 1" evidence="2">
    <location>
        <begin position="207"/>
        <end position="266"/>
    </location>
</feature>
<evidence type="ECO:0000313" key="4">
    <source>
        <dbReference type="EMBL" id="GEN80223.1"/>
    </source>
</evidence>
<feature type="region of interest" description="Disordered" evidence="1">
    <location>
        <begin position="265"/>
        <end position="285"/>
    </location>
</feature>